<protein>
    <submittedName>
        <fullName evidence="1">Uncharacterized protein</fullName>
    </submittedName>
</protein>
<dbReference type="EMBL" id="FNHS01000003">
    <property type="protein sequence ID" value="SDM66153.1"/>
    <property type="molecule type" value="Genomic_DNA"/>
</dbReference>
<dbReference type="Proteomes" id="UP000198704">
    <property type="component" value="Unassembled WGS sequence"/>
</dbReference>
<proteinExistence type="predicted"/>
<evidence type="ECO:0000313" key="2">
    <source>
        <dbReference type="Proteomes" id="UP000198704"/>
    </source>
</evidence>
<dbReference type="STRING" id="582672.SAMN05216360_10342"/>
<organism evidence="1 2">
    <name type="scientific">Methylobacterium phyllostachyos</name>
    <dbReference type="NCBI Taxonomy" id="582672"/>
    <lineage>
        <taxon>Bacteria</taxon>
        <taxon>Pseudomonadati</taxon>
        <taxon>Pseudomonadota</taxon>
        <taxon>Alphaproteobacteria</taxon>
        <taxon>Hyphomicrobiales</taxon>
        <taxon>Methylobacteriaceae</taxon>
        <taxon>Methylobacterium</taxon>
    </lineage>
</organism>
<dbReference type="AlphaFoldDB" id="A0A1G9V229"/>
<sequence length="181" mass="20072">MEYTHDNPRPARDRVDIRLQAEALKRIRDGLAKHAWAFAKDRDAAEAIAAAGNLGPHTPDAVHEIARHAAGVYFSQCRRMREWPLGAAYVARAEMPGVPAAVHEACQFLTALDADRAQDRNRRGWSTTTTFAGHLLAGMAREEIGLRETVYGLELVHKHRRQLPPHIRTILFAGAGGELTL</sequence>
<gene>
    <name evidence="1" type="ORF">SAMN05216360_10342</name>
</gene>
<keyword evidence="2" id="KW-1185">Reference proteome</keyword>
<evidence type="ECO:0000313" key="1">
    <source>
        <dbReference type="EMBL" id="SDM66153.1"/>
    </source>
</evidence>
<name>A0A1G9V229_9HYPH</name>
<reference evidence="2" key="1">
    <citation type="submission" date="2016-10" db="EMBL/GenBank/DDBJ databases">
        <authorList>
            <person name="Varghese N."/>
            <person name="Submissions S."/>
        </authorList>
    </citation>
    <scope>NUCLEOTIDE SEQUENCE [LARGE SCALE GENOMIC DNA]</scope>
    <source>
        <strain evidence="2">BL47</strain>
    </source>
</reference>
<accession>A0A1G9V229</accession>